<dbReference type="GO" id="GO:0030288">
    <property type="term" value="C:outer membrane-bounded periplasmic space"/>
    <property type="evidence" value="ECO:0007669"/>
    <property type="project" value="TreeGrafter"/>
</dbReference>
<dbReference type="GO" id="GO:0009279">
    <property type="term" value="C:cell outer membrane"/>
    <property type="evidence" value="ECO:0007669"/>
    <property type="project" value="TreeGrafter"/>
</dbReference>
<dbReference type="Pfam" id="PF03968">
    <property type="entry name" value="LptD_N"/>
    <property type="match status" value="1"/>
</dbReference>
<dbReference type="AlphaFoldDB" id="A0A1A6C3J1"/>
<comment type="subunit">
    <text evidence="4">Component of the lipopolysaccharide transport and assembly complex.</text>
</comment>
<accession>A0A1A6C3J1</accession>
<keyword evidence="3 4" id="KW-0574">Periplasm</keyword>
<dbReference type="Proteomes" id="UP000029273">
    <property type="component" value="Unassembled WGS sequence"/>
</dbReference>
<reference evidence="6 7" key="1">
    <citation type="journal article" date="2014" name="Genome Announc.">
        <title>Draft Genome Sequence of the Iron-Oxidizing, Acidophilic, and Halotolerant 'Thiobacillus prosperus' Type Strain DSM 5130.</title>
        <authorList>
            <person name="Ossandon F.J."/>
            <person name="Cardenas J.P."/>
            <person name="Corbett M."/>
            <person name="Quatrini R."/>
            <person name="Holmes D.S."/>
            <person name="Watkin E."/>
        </authorList>
    </citation>
    <scope>NUCLEOTIDE SEQUENCE [LARGE SCALE GENOMIC DNA]</scope>
    <source>
        <strain evidence="6 7">DSM 5130</strain>
    </source>
</reference>
<dbReference type="GO" id="GO:0043165">
    <property type="term" value="P:Gram-negative-bacterium-type cell outer membrane assembly"/>
    <property type="evidence" value="ECO:0007669"/>
    <property type="project" value="UniProtKB-UniRule"/>
</dbReference>
<dbReference type="InterPro" id="IPR052037">
    <property type="entry name" value="LPS_export_LptA"/>
</dbReference>
<feature type="chain" id="PRO_5009002883" description="Lipopolysaccharide export system protein LptA" evidence="4">
    <location>
        <begin position="19"/>
        <end position="166"/>
    </location>
</feature>
<dbReference type="PANTHER" id="PTHR36504:SF1">
    <property type="entry name" value="LIPOPOLYSACCHARIDE EXPORT SYSTEM PROTEIN LPTA"/>
    <property type="match status" value="1"/>
</dbReference>
<dbReference type="RefSeq" id="WP_052064240.1">
    <property type="nucleotide sequence ID" value="NZ_JQSG02000003.1"/>
</dbReference>
<comment type="function">
    <text evidence="4">Involved in the assembly of lipopolysaccharide (LPS). Required for the translocation of LPS from the inner membrane to the outer membrane. May form a bridge between the inner membrane and the outer membrane, via interactions with LptC and LptD, thereby facilitating LPS transfer across the periplasm.</text>
</comment>
<comment type="subcellular location">
    <subcellularLocation>
        <location evidence="4">Periplasm</location>
    </subcellularLocation>
</comment>
<dbReference type="InterPro" id="IPR005653">
    <property type="entry name" value="OstA-like_N"/>
</dbReference>
<dbReference type="NCBIfam" id="TIGR03002">
    <property type="entry name" value="outer_YhbN_LptA"/>
    <property type="match status" value="1"/>
</dbReference>
<dbReference type="InterPro" id="IPR014340">
    <property type="entry name" value="LptA"/>
</dbReference>
<gene>
    <name evidence="4" type="primary">lptA</name>
    <name evidence="6" type="ORF">Thpro_021438</name>
</gene>
<protein>
    <recommendedName>
        <fullName evidence="4">Lipopolysaccharide export system protein LptA</fullName>
    </recommendedName>
</protein>
<evidence type="ECO:0000313" key="7">
    <source>
        <dbReference type="Proteomes" id="UP000029273"/>
    </source>
</evidence>
<keyword evidence="7" id="KW-1185">Reference proteome</keyword>
<evidence type="ECO:0000256" key="2">
    <source>
        <dbReference type="ARBA" id="ARBA00022729"/>
    </source>
</evidence>
<evidence type="ECO:0000313" key="6">
    <source>
        <dbReference type="EMBL" id="OBS09110.1"/>
    </source>
</evidence>
<comment type="caution">
    <text evidence="6">The sequence shown here is derived from an EMBL/GenBank/DDBJ whole genome shotgun (WGS) entry which is preliminary data.</text>
</comment>
<feature type="domain" description="Organic solvent tolerance-like N-terminal" evidence="5">
    <location>
        <begin position="29"/>
        <end position="139"/>
    </location>
</feature>
<evidence type="ECO:0000259" key="5">
    <source>
        <dbReference type="Pfam" id="PF03968"/>
    </source>
</evidence>
<sequence precursor="true">MPWRLLFLAALLPAAAVAAPPVARDAPVHISADRFHFDQKTGVGIYTGHVRVTQNTLTIDGDRLTVVAPPKGPVERLTMDGNPATFSDVTPKGKPVKGHAAHMLYLPDSRQIQLQGQAELSQERNTFSSTHIVYDTKNGVVTAGAPGHRVEATLVPDQGTTGKSAP</sequence>
<feature type="signal peptide" evidence="4">
    <location>
        <begin position="1"/>
        <end position="18"/>
    </location>
</feature>
<dbReference type="GO" id="GO:0017089">
    <property type="term" value="F:glycolipid transfer activity"/>
    <property type="evidence" value="ECO:0007669"/>
    <property type="project" value="TreeGrafter"/>
</dbReference>
<dbReference type="Gene3D" id="2.60.450.10">
    <property type="entry name" value="Lipopolysaccharide (LPS) transport protein A like domain"/>
    <property type="match status" value="1"/>
</dbReference>
<proteinExistence type="inferred from homology"/>
<dbReference type="EMBL" id="JQSG02000003">
    <property type="protein sequence ID" value="OBS09110.1"/>
    <property type="molecule type" value="Genomic_DNA"/>
</dbReference>
<dbReference type="HAMAP" id="MF_01914">
    <property type="entry name" value="LPS_assembly_LptA"/>
    <property type="match status" value="1"/>
</dbReference>
<evidence type="ECO:0000256" key="1">
    <source>
        <dbReference type="ARBA" id="ARBA00022448"/>
    </source>
</evidence>
<evidence type="ECO:0000256" key="3">
    <source>
        <dbReference type="ARBA" id="ARBA00022764"/>
    </source>
</evidence>
<keyword evidence="1 4" id="KW-0813">Transport</keyword>
<dbReference type="OrthoDB" id="9795964at2"/>
<name>A0A1A6C3J1_9GAMM</name>
<dbReference type="GO" id="GO:0015920">
    <property type="term" value="P:lipopolysaccharide transport"/>
    <property type="evidence" value="ECO:0007669"/>
    <property type="project" value="UniProtKB-UniRule"/>
</dbReference>
<dbReference type="GO" id="GO:0001530">
    <property type="term" value="F:lipopolysaccharide binding"/>
    <property type="evidence" value="ECO:0007669"/>
    <property type="project" value="InterPro"/>
</dbReference>
<dbReference type="PANTHER" id="PTHR36504">
    <property type="entry name" value="LIPOPOLYSACCHARIDE EXPORT SYSTEM PROTEIN LPTA"/>
    <property type="match status" value="1"/>
</dbReference>
<organism evidence="6 7">
    <name type="scientific">Acidihalobacter prosperus</name>
    <dbReference type="NCBI Taxonomy" id="160660"/>
    <lineage>
        <taxon>Bacteria</taxon>
        <taxon>Pseudomonadati</taxon>
        <taxon>Pseudomonadota</taxon>
        <taxon>Gammaproteobacteria</taxon>
        <taxon>Chromatiales</taxon>
        <taxon>Ectothiorhodospiraceae</taxon>
        <taxon>Acidihalobacter</taxon>
    </lineage>
</organism>
<evidence type="ECO:0000256" key="4">
    <source>
        <dbReference type="HAMAP-Rule" id="MF_01914"/>
    </source>
</evidence>
<keyword evidence="2 4" id="KW-0732">Signal</keyword>
<comment type="similarity">
    <text evidence="4">Belongs to the LptA family.</text>
</comment>